<dbReference type="AlphaFoldDB" id="A0A143DCV2"/>
<evidence type="ECO:0008006" key="3">
    <source>
        <dbReference type="Google" id="ProtNLM"/>
    </source>
</evidence>
<gene>
    <name evidence="1" type="ORF">AY555_04595</name>
</gene>
<name>A0A143DCV2_9PROT</name>
<dbReference type="Proteomes" id="UP000076066">
    <property type="component" value="Chromosome"/>
</dbReference>
<proteinExistence type="predicted"/>
<reference evidence="1 2" key="1">
    <citation type="submission" date="2016-02" db="EMBL/GenBank/DDBJ databases">
        <title>Complete Genome of H5569, the type strain of the newly described species Haematospirillium jordaniae.</title>
        <authorList>
            <person name="Nicholson A.C."/>
            <person name="Humrighouse B.W."/>
            <person name="Loparov V."/>
            <person name="McQuiston J.R."/>
        </authorList>
    </citation>
    <scope>NUCLEOTIDE SEQUENCE [LARGE SCALE GENOMIC DNA]</scope>
    <source>
        <strain evidence="1 2">H5569</strain>
    </source>
</reference>
<protein>
    <recommendedName>
        <fullName evidence="3">Type IV secretion protein Rhs</fullName>
    </recommendedName>
</protein>
<dbReference type="EMBL" id="CP014525">
    <property type="protein sequence ID" value="AMW34581.1"/>
    <property type="molecule type" value="Genomic_DNA"/>
</dbReference>
<dbReference type="RefSeq" id="WP_066134045.1">
    <property type="nucleotide sequence ID" value="NZ_CP014525.1"/>
</dbReference>
<evidence type="ECO:0000313" key="1">
    <source>
        <dbReference type="EMBL" id="AMW34581.1"/>
    </source>
</evidence>
<accession>A0A143DCV2</accession>
<sequence length="186" mass="21572">MQKRPLTDNEIQAARSIFKDSIDYSKVRIHNRGFFRFFGLDLQTRRTAVTPNGSLYFRKEDYRADFALGYPDGDFDVSSLLWFMHEMTHVWQYQLGYPVMLRGAVRIGLDYAYTLREDASLASYNMEAQGNILSDYFYFRILGGLQISRKDKNYVASDLPLYEKVLRSFLDDPSDKANLPSDAAAR</sequence>
<dbReference type="GeneID" id="53316429"/>
<evidence type="ECO:0000313" key="2">
    <source>
        <dbReference type="Proteomes" id="UP000076066"/>
    </source>
</evidence>
<keyword evidence="2" id="KW-1185">Reference proteome</keyword>
<dbReference type="KEGG" id="hjo:AY555_04595"/>
<organism evidence="1 2">
    <name type="scientific">Haematospirillum jordaniae</name>
    <dbReference type="NCBI Taxonomy" id="1549855"/>
    <lineage>
        <taxon>Bacteria</taxon>
        <taxon>Pseudomonadati</taxon>
        <taxon>Pseudomonadota</taxon>
        <taxon>Alphaproteobacteria</taxon>
        <taxon>Rhodospirillales</taxon>
        <taxon>Novispirillaceae</taxon>
        <taxon>Haematospirillum</taxon>
    </lineage>
</organism>
<dbReference type="STRING" id="1549855.AY555_04595"/>
<dbReference type="OrthoDB" id="8686772at2"/>